<dbReference type="CDD" id="cd00086">
    <property type="entry name" value="homeodomain"/>
    <property type="match status" value="1"/>
</dbReference>
<keyword evidence="9" id="KW-1185">Reference proteome</keyword>
<name>A0A1W0E6L8_9MICR</name>
<dbReference type="SUPFAM" id="SSF46689">
    <property type="entry name" value="Homeodomain-like"/>
    <property type="match status" value="1"/>
</dbReference>
<keyword evidence="2 5" id="KW-0238">DNA-binding</keyword>
<evidence type="ECO:0000256" key="4">
    <source>
        <dbReference type="ARBA" id="ARBA00023242"/>
    </source>
</evidence>
<dbReference type="InterPro" id="IPR001356">
    <property type="entry name" value="HD"/>
</dbReference>
<dbReference type="GO" id="GO:0005634">
    <property type="term" value="C:nucleus"/>
    <property type="evidence" value="ECO:0007669"/>
    <property type="project" value="UniProtKB-SubCell"/>
</dbReference>
<dbReference type="PANTHER" id="PTHR24324:SF5">
    <property type="entry name" value="HEMATOPOIETICALLY-EXPRESSED HOMEOBOX PROTEIN HHEX"/>
    <property type="match status" value="1"/>
</dbReference>
<dbReference type="Pfam" id="PF00046">
    <property type="entry name" value="Homeodomain"/>
    <property type="match status" value="1"/>
</dbReference>
<proteinExistence type="predicted"/>
<accession>A0A1W0E6L8</accession>
<reference evidence="8 9" key="1">
    <citation type="journal article" date="2017" name="Environ. Microbiol.">
        <title>Decay of the glycolytic pathway and adaptation to intranuclear parasitism within Enterocytozoonidae microsporidia.</title>
        <authorList>
            <person name="Wiredu Boakye D."/>
            <person name="Jaroenlak P."/>
            <person name="Prachumwat A."/>
            <person name="Williams T.A."/>
            <person name="Bateman K.S."/>
            <person name="Itsathitphaisarn O."/>
            <person name="Sritunyalucksana K."/>
            <person name="Paszkiewicz K.H."/>
            <person name="Moore K.A."/>
            <person name="Stentiford G.D."/>
            <person name="Williams B.A."/>
        </authorList>
    </citation>
    <scope>NUCLEOTIDE SEQUENCE [LARGE SCALE GENOMIC DNA]</scope>
    <source>
        <strain evidence="8 9">TH1</strain>
    </source>
</reference>
<dbReference type="VEuPathDB" id="MicrosporidiaDB:EHP00_221"/>
<comment type="caution">
    <text evidence="8">The sequence shown here is derived from an EMBL/GenBank/DDBJ whole genome shotgun (WGS) entry which is preliminary data.</text>
</comment>
<feature type="domain" description="Homeobox" evidence="7">
    <location>
        <begin position="12"/>
        <end position="72"/>
    </location>
</feature>
<feature type="DNA-binding region" description="Homeobox" evidence="5">
    <location>
        <begin position="14"/>
        <end position="73"/>
    </location>
</feature>
<keyword evidence="3 5" id="KW-0371">Homeobox</keyword>
<dbReference type="Proteomes" id="UP000192758">
    <property type="component" value="Unassembled WGS sequence"/>
</dbReference>
<dbReference type="GO" id="GO:0006357">
    <property type="term" value="P:regulation of transcription by RNA polymerase II"/>
    <property type="evidence" value="ECO:0007669"/>
    <property type="project" value="TreeGrafter"/>
</dbReference>
<evidence type="ECO:0000313" key="8">
    <source>
        <dbReference type="EMBL" id="OQS54868.1"/>
    </source>
</evidence>
<dbReference type="OrthoDB" id="6159439at2759"/>
<evidence type="ECO:0000256" key="6">
    <source>
        <dbReference type="RuleBase" id="RU000682"/>
    </source>
</evidence>
<dbReference type="InterPro" id="IPR009057">
    <property type="entry name" value="Homeodomain-like_sf"/>
</dbReference>
<dbReference type="SMART" id="SM00389">
    <property type="entry name" value="HOX"/>
    <property type="match status" value="1"/>
</dbReference>
<dbReference type="EMBL" id="MNPJ01000016">
    <property type="protein sequence ID" value="OQS54868.1"/>
    <property type="molecule type" value="Genomic_DNA"/>
</dbReference>
<protein>
    <submittedName>
        <fullName evidence="8">HD-3</fullName>
    </submittedName>
</protein>
<evidence type="ECO:0000313" key="9">
    <source>
        <dbReference type="Proteomes" id="UP000192758"/>
    </source>
</evidence>
<dbReference type="Gene3D" id="1.10.10.60">
    <property type="entry name" value="Homeodomain-like"/>
    <property type="match status" value="1"/>
</dbReference>
<dbReference type="GO" id="GO:0000978">
    <property type="term" value="F:RNA polymerase II cis-regulatory region sequence-specific DNA binding"/>
    <property type="evidence" value="ECO:0007669"/>
    <property type="project" value="TreeGrafter"/>
</dbReference>
<dbReference type="PANTHER" id="PTHR24324">
    <property type="entry name" value="HOMEOBOX PROTEIN HHEX"/>
    <property type="match status" value="1"/>
</dbReference>
<evidence type="ECO:0000256" key="5">
    <source>
        <dbReference type="PROSITE-ProRule" id="PRU00108"/>
    </source>
</evidence>
<dbReference type="AlphaFoldDB" id="A0A1W0E6L8"/>
<organism evidence="8 9">
    <name type="scientific">Ecytonucleospora hepatopenaei</name>
    <dbReference type="NCBI Taxonomy" id="646526"/>
    <lineage>
        <taxon>Eukaryota</taxon>
        <taxon>Fungi</taxon>
        <taxon>Fungi incertae sedis</taxon>
        <taxon>Microsporidia</taxon>
        <taxon>Enterocytozoonidae</taxon>
        <taxon>Ecytonucleospora</taxon>
    </lineage>
</organism>
<evidence type="ECO:0000256" key="1">
    <source>
        <dbReference type="ARBA" id="ARBA00004123"/>
    </source>
</evidence>
<comment type="subcellular location">
    <subcellularLocation>
        <location evidence="1 5 6">Nucleus</location>
    </subcellularLocation>
</comment>
<keyword evidence="4 5" id="KW-0539">Nucleus</keyword>
<dbReference type="GO" id="GO:0030154">
    <property type="term" value="P:cell differentiation"/>
    <property type="evidence" value="ECO:0007669"/>
    <property type="project" value="TreeGrafter"/>
</dbReference>
<gene>
    <name evidence="8" type="primary">HD-3</name>
    <name evidence="8" type="ORF">EHP00_221</name>
</gene>
<evidence type="ECO:0000256" key="3">
    <source>
        <dbReference type="ARBA" id="ARBA00023155"/>
    </source>
</evidence>
<dbReference type="InterPro" id="IPR051000">
    <property type="entry name" value="Homeobox_DNA-bind_prot"/>
</dbReference>
<evidence type="ECO:0000259" key="7">
    <source>
        <dbReference type="PROSITE" id="PS50071"/>
    </source>
</evidence>
<evidence type="ECO:0000256" key="2">
    <source>
        <dbReference type="ARBA" id="ARBA00023125"/>
    </source>
</evidence>
<dbReference type="PROSITE" id="PS50071">
    <property type="entry name" value="HOMEOBOX_2"/>
    <property type="match status" value="1"/>
</dbReference>
<sequence>MKTNFCSFLVSTQHKSDRVKLSVSQTNVLVSFFKNNPKPTYEERERLGSQINLSADKIKNWFQNKRAKLKIDAKDDEFWNSKRQTKITQILKTKVYPGCNNFFQPRDFDV</sequence>